<feature type="compositionally biased region" description="Basic residues" evidence="1">
    <location>
        <begin position="25"/>
        <end position="36"/>
    </location>
</feature>
<feature type="compositionally biased region" description="Acidic residues" evidence="1">
    <location>
        <begin position="51"/>
        <end position="60"/>
    </location>
</feature>
<evidence type="ECO:0000313" key="3">
    <source>
        <dbReference type="Proteomes" id="UP000594262"/>
    </source>
</evidence>
<organism evidence="2 3">
    <name type="scientific">Clytia hemisphaerica</name>
    <dbReference type="NCBI Taxonomy" id="252671"/>
    <lineage>
        <taxon>Eukaryota</taxon>
        <taxon>Metazoa</taxon>
        <taxon>Cnidaria</taxon>
        <taxon>Hydrozoa</taxon>
        <taxon>Hydroidolina</taxon>
        <taxon>Leptothecata</taxon>
        <taxon>Obeliida</taxon>
        <taxon>Clytiidae</taxon>
        <taxon>Clytia</taxon>
    </lineage>
</organism>
<reference evidence="2" key="1">
    <citation type="submission" date="2021-01" db="UniProtKB">
        <authorList>
            <consortium name="EnsemblMetazoa"/>
        </authorList>
    </citation>
    <scope>IDENTIFICATION</scope>
</reference>
<dbReference type="AlphaFoldDB" id="A0A7M6DRN2"/>
<proteinExistence type="predicted"/>
<keyword evidence="3" id="KW-1185">Reference proteome</keyword>
<feature type="compositionally biased region" description="Acidic residues" evidence="1">
    <location>
        <begin position="1"/>
        <end position="19"/>
    </location>
</feature>
<sequence>MLEDVEDSDADSDDWNSDADEPKQKARKRNAKRNRRTSAQQKSTRTKDLDADSDDSVSDADEPKWNQKKPAKQTKRKASKGKTWSNDEKEAVRRRLKDFFKLKKVPRQGDIQPWLKDEPALKNRDWKAVKFHVNWAIIAEKRQLAKQNTKKR</sequence>
<evidence type="ECO:0000313" key="2">
    <source>
        <dbReference type="EnsemblMetazoa" id="CLYHEMP025522.3"/>
    </source>
</evidence>
<evidence type="ECO:0000256" key="1">
    <source>
        <dbReference type="SAM" id="MobiDB-lite"/>
    </source>
</evidence>
<feature type="compositionally biased region" description="Basic residues" evidence="1">
    <location>
        <begin position="66"/>
        <end position="80"/>
    </location>
</feature>
<dbReference type="Proteomes" id="UP000594262">
    <property type="component" value="Unplaced"/>
</dbReference>
<feature type="region of interest" description="Disordered" evidence="1">
    <location>
        <begin position="1"/>
        <end position="90"/>
    </location>
</feature>
<dbReference type="EnsemblMetazoa" id="CLYHEMT025522.3">
    <property type="protein sequence ID" value="CLYHEMP025522.3"/>
    <property type="gene ID" value="CLYHEMG025522"/>
</dbReference>
<name>A0A7M6DRN2_9CNID</name>
<accession>A0A7M6DRN2</accession>
<dbReference type="OrthoDB" id="16287at2759"/>
<protein>
    <submittedName>
        <fullName evidence="2">Uncharacterized protein</fullName>
    </submittedName>
</protein>